<evidence type="ECO:0000256" key="5">
    <source>
        <dbReference type="SAM" id="Phobius"/>
    </source>
</evidence>
<feature type="region of interest" description="Disordered" evidence="4">
    <location>
        <begin position="1763"/>
        <end position="1787"/>
    </location>
</feature>
<dbReference type="FunFam" id="2.30.29.30:FF:000078">
    <property type="entry name" value="Guanine nucleotide exchange factor DBS"/>
    <property type="match status" value="1"/>
</dbReference>
<feature type="compositionally biased region" description="Low complexity" evidence="4">
    <location>
        <begin position="844"/>
        <end position="864"/>
    </location>
</feature>
<evidence type="ECO:0008006" key="10">
    <source>
        <dbReference type="Google" id="ProtNLM"/>
    </source>
</evidence>
<dbReference type="InterPro" id="IPR052231">
    <property type="entry name" value="Rho_GEF_signaling-related"/>
</dbReference>
<dbReference type="InterPro" id="IPR055251">
    <property type="entry name" value="SOS1_NGEF_PH"/>
</dbReference>
<evidence type="ECO:0000256" key="3">
    <source>
        <dbReference type="SAM" id="Coils"/>
    </source>
</evidence>
<organism evidence="8 9">
    <name type="scientific">Polypedilum vanderplanki</name>
    <name type="common">Sleeping chironomid midge</name>
    <dbReference type="NCBI Taxonomy" id="319348"/>
    <lineage>
        <taxon>Eukaryota</taxon>
        <taxon>Metazoa</taxon>
        <taxon>Ecdysozoa</taxon>
        <taxon>Arthropoda</taxon>
        <taxon>Hexapoda</taxon>
        <taxon>Insecta</taxon>
        <taxon>Pterygota</taxon>
        <taxon>Neoptera</taxon>
        <taxon>Endopterygota</taxon>
        <taxon>Diptera</taxon>
        <taxon>Nematocera</taxon>
        <taxon>Chironomoidea</taxon>
        <taxon>Chironomidae</taxon>
        <taxon>Chironominae</taxon>
        <taxon>Polypedilum</taxon>
        <taxon>Polypedilum</taxon>
    </lineage>
</organism>
<sequence>MIQLFDDSLVMIQQITDTFATIVGDALMQVGLFIIIMYGYLRHWISSSRSTSATRAFEEAETTTTTNRTDTTQNDSKLEEIIVNHTTTTTMDRSEVRKSKSKVRSYLKRCKDVFYGHQTDETCSITVHEDIPHSSSSTTSWYLTDIDSQDFSNATVQCTSLQLPKATETNQLVDVQEAIDNEIKCMSMIETVPLVESQVNKDACSVSSLIDKYLGQLYPLYKEHTRDVLIRQARDILVCTFHGDLISFEDNFLSPAALIIDKIKQQFTEGDVTQLLWQNGWPLTLSSGALVLHLGAIDESLLRNQDFYICIRSTASNVAPALFACWRAAAVHETGIIVYRELDPNKDPITPLHIEMLAGEELPHLLQSLLVGVEHAICRIPLDELTFPPYSTVDNFHSLPLSDDVNERYQSDKSATNYLIADQNGHKRVDCNLKRRELITKNNSINKKYAAVKKITCNANGIAQHNDTESKIKLDAGESNENTNNSSNASNGSNNNNNDYTLTSGTITSTLPLFCLAGSFPHIDSDEESGDDAKKIQSVSRLPHDIVAPRSIHDLSEKLLMAGCYLPGNYTKNGYPLITIESDKVHEAGLNCYEIATLILFYNTIPMNSTAFVIHLIAKNDSNGHVKTVLDKLDNCMKLLHGHVKINSVLITMMSDSNTKVVNDDDVNDKTTKYNEQLPISHVKLVYASTQEQLLEQIALENLLSICNGPLEHDQFEWIGFFKTIEPLQSQCLIAGRRLVSVLNDIRNADLQGPTRRQLHSQHRALCRALMDGDLQTLRRKGAITLTQLQEHIKRIRKRFSPCFVATIKTKNFVINDKRYSSIIDNNSSNLNIFHKRNKSEPISNGNNFNKSSSNESKQQSSTMTTMTSINFVEQRLNGLITVFNEVDRAAKRLEQLTEQHRERLRELTRQRTLEDEINEVIEWIKTEGEDSLSKYSALSLECCNTICDEEQEFEKYYFISMKHIAKGKDLIEAANELESLRAYGENLNATIKSYSVRLESLREKIEGAARLHHLLALKLNEADVQMEMQKLAEKIGLSSLMQNNSNGSKNNGHNQLSSSLKKVTGKMTITTTTITTSTPKKEISCCDSNQPLSLDLHTTIVGVPLPAIEESPEKKLKSLSTTIAKACQEEDIDDIDEEDDMTTTTTTMSKTLGNDSGLGTSNAYDDSFVSEIKEEEKLLRACSCESLVDDATMNACDNISQHEHDDADLDDYDTSENITSISIDDSSKSESINNVAPVPLQANAHLYCHASNLQLDLDDSIIDQKTQKTLLLIMREMITTERDYVRSLYYVIDNYMQELLREDIPQALRGQRNVIFGNIERIHEFHQQHFCKELETYEHHPLKVGAAFLRHEPKFYLYALYNKNKPKSDSLMSEYGTTFFKSKQIELNDKMDLASYLLKPVQRMGKYALLLQQLMKACANVQSSGNQELIEDYDELQKAEEMVRFQLRHGNDLLAMDSLRDCDVNVKEQGRLLRQNEFLVWEGRGGKKSLRQVFLFEELVLFSKARRFPDRKNLDIYIYKNSIKTSDIGLTANVENSTTKFEIWFRKRKPGDTWTLQSMSEEIKHAWTDEISKLLWKQARRNREIRMAEMSSMGIGSKPCLDIRPSCDQINDRSISFSQLGKAPKFRNSFAGSLPTKSSARRPNSIISLSSSASSGGSSVSSSVCIKSLSNHHRHHDETEGIQSNSLKGKKSLKQEKNVPCKFKYSRSTTVVSQCSTESGILADFSSLSPEECLENPLWPSSSGISLKKSNSILTSVSASSGASVSTTSSSSSSSANSTSYGKSNVGGNIKDSSTTIISSALIKTINNNSNNSSNIKKDETSAALDKLSHKTNSNSSISDVYLNENNVTVHL</sequence>
<comment type="caution">
    <text evidence="8">The sequence shown here is derived from an EMBL/GenBank/DDBJ whole genome shotgun (WGS) entry which is preliminary data.</text>
</comment>
<dbReference type="CDD" id="cd00160">
    <property type="entry name" value="RhoGEF"/>
    <property type="match status" value="1"/>
</dbReference>
<dbReference type="FunFam" id="1.20.900.10:FF:000028">
    <property type="entry name" value="Puratrophin-1-like, isoform D"/>
    <property type="match status" value="1"/>
</dbReference>
<evidence type="ECO:0000259" key="6">
    <source>
        <dbReference type="PROSITE" id="PS50003"/>
    </source>
</evidence>
<proteinExistence type="predicted"/>
<dbReference type="InterPro" id="IPR011993">
    <property type="entry name" value="PH-like_dom_sf"/>
</dbReference>
<keyword evidence="1" id="KW-0597">Phosphoprotein</keyword>
<dbReference type="SUPFAM" id="SSF50729">
    <property type="entry name" value="PH domain-like"/>
    <property type="match status" value="1"/>
</dbReference>
<evidence type="ECO:0000256" key="4">
    <source>
        <dbReference type="SAM" id="MobiDB-lite"/>
    </source>
</evidence>
<dbReference type="OrthoDB" id="6152532at2759"/>
<dbReference type="SMART" id="SM00233">
    <property type="entry name" value="PH"/>
    <property type="match status" value="1"/>
</dbReference>
<evidence type="ECO:0000313" key="9">
    <source>
        <dbReference type="Proteomes" id="UP001107558"/>
    </source>
</evidence>
<dbReference type="SUPFAM" id="SSF109775">
    <property type="entry name" value="Mannose-6-phosphate receptor binding protein 1 (Tip47), C-terminal domain"/>
    <property type="match status" value="1"/>
</dbReference>
<dbReference type="PANTHER" id="PTHR45845">
    <property type="entry name" value="RHO GUANINE NUCLEOTIDE EXCHANGE FACTOR-RELATED"/>
    <property type="match status" value="1"/>
</dbReference>
<keyword evidence="9" id="KW-1185">Reference proteome</keyword>
<evidence type="ECO:0000313" key="8">
    <source>
        <dbReference type="EMBL" id="KAG5679444.1"/>
    </source>
</evidence>
<dbReference type="GO" id="GO:0005085">
    <property type="term" value="F:guanyl-nucleotide exchange factor activity"/>
    <property type="evidence" value="ECO:0007669"/>
    <property type="project" value="UniProtKB-KW"/>
</dbReference>
<reference evidence="8" key="1">
    <citation type="submission" date="2021-03" db="EMBL/GenBank/DDBJ databases">
        <title>Chromosome level genome of the anhydrobiotic midge Polypedilum vanderplanki.</title>
        <authorList>
            <person name="Yoshida Y."/>
            <person name="Kikawada T."/>
            <person name="Gusev O."/>
        </authorList>
    </citation>
    <scope>NUCLEOTIDE SEQUENCE</scope>
    <source>
        <strain evidence="8">NIAS01</strain>
        <tissue evidence="8">Whole body or cell culture</tissue>
    </source>
</reference>
<feature type="region of interest" description="Disordered" evidence="4">
    <location>
        <begin position="477"/>
        <end position="497"/>
    </location>
</feature>
<keyword evidence="3" id="KW-0175">Coiled coil</keyword>
<dbReference type="Pfam" id="PF22697">
    <property type="entry name" value="SOS1_NGEF_PH"/>
    <property type="match status" value="1"/>
</dbReference>
<feature type="region of interest" description="Disordered" evidence="4">
    <location>
        <begin position="1672"/>
        <end position="1694"/>
    </location>
</feature>
<dbReference type="InterPro" id="IPR001849">
    <property type="entry name" value="PH_domain"/>
</dbReference>
<accession>A0A9J6CBD8</accession>
<gene>
    <name evidence="8" type="ORF">PVAND_009009</name>
</gene>
<dbReference type="InterPro" id="IPR000219">
    <property type="entry name" value="DH_dom"/>
</dbReference>
<protein>
    <recommendedName>
        <fullName evidence="10">Puratrophin-1</fullName>
    </recommendedName>
</protein>
<dbReference type="CDD" id="cd13242">
    <property type="entry name" value="PH_puratrophin-1"/>
    <property type="match status" value="1"/>
</dbReference>
<dbReference type="PANTHER" id="PTHR45845:SF3">
    <property type="entry name" value="PURATROPHIN-1-LIKE, ISOFORM A"/>
    <property type="match status" value="1"/>
</dbReference>
<dbReference type="EMBL" id="JADBJN010000002">
    <property type="protein sequence ID" value="KAG5679444.1"/>
    <property type="molecule type" value="Genomic_DNA"/>
</dbReference>
<dbReference type="Proteomes" id="UP001107558">
    <property type="component" value="Chromosome 2"/>
</dbReference>
<keyword evidence="5" id="KW-0472">Membrane</keyword>
<dbReference type="PROSITE" id="PS50010">
    <property type="entry name" value="DH_2"/>
    <property type="match status" value="1"/>
</dbReference>
<feature type="transmembrane region" description="Helical" evidence="5">
    <location>
        <begin position="20"/>
        <end position="41"/>
    </location>
</feature>
<dbReference type="InterPro" id="IPR035899">
    <property type="entry name" value="DBL_dom_sf"/>
</dbReference>
<feature type="domain" description="DH" evidence="7">
    <location>
        <begin position="1270"/>
        <end position="1454"/>
    </location>
</feature>
<dbReference type="PROSITE" id="PS50003">
    <property type="entry name" value="PH_DOMAIN"/>
    <property type="match status" value="1"/>
</dbReference>
<dbReference type="Gene3D" id="1.20.900.10">
    <property type="entry name" value="Dbl homology (DH) domain"/>
    <property type="match status" value="1"/>
</dbReference>
<feature type="compositionally biased region" description="Low complexity" evidence="4">
    <location>
        <begin position="1763"/>
        <end position="1781"/>
    </location>
</feature>
<dbReference type="Pfam" id="PF00621">
    <property type="entry name" value="RhoGEF"/>
    <property type="match status" value="1"/>
</dbReference>
<dbReference type="SUPFAM" id="SSF48065">
    <property type="entry name" value="DBL homology domain (DH-domain)"/>
    <property type="match status" value="1"/>
</dbReference>
<feature type="coiled-coil region" evidence="3">
    <location>
        <begin position="880"/>
        <end position="911"/>
    </location>
</feature>
<dbReference type="Gene3D" id="2.30.29.30">
    <property type="entry name" value="Pleckstrin-homology domain (PH domain)/Phosphotyrosine-binding domain (PTB)"/>
    <property type="match status" value="1"/>
</dbReference>
<keyword evidence="5" id="KW-0812">Transmembrane</keyword>
<evidence type="ECO:0000259" key="7">
    <source>
        <dbReference type="PROSITE" id="PS50010"/>
    </source>
</evidence>
<evidence type="ECO:0000256" key="1">
    <source>
        <dbReference type="ARBA" id="ARBA00022553"/>
    </source>
</evidence>
<keyword evidence="2" id="KW-0344">Guanine-nucleotide releasing factor</keyword>
<feature type="domain" description="PH" evidence="6">
    <location>
        <begin position="1466"/>
        <end position="1577"/>
    </location>
</feature>
<dbReference type="SMART" id="SM00325">
    <property type="entry name" value="RhoGEF"/>
    <property type="match status" value="1"/>
</dbReference>
<feature type="region of interest" description="Disordered" evidence="4">
    <location>
        <begin position="838"/>
        <end position="864"/>
    </location>
</feature>
<keyword evidence="5" id="KW-1133">Transmembrane helix</keyword>
<feature type="coiled-coil region" evidence="3">
    <location>
        <begin position="985"/>
        <end position="1012"/>
    </location>
</feature>
<evidence type="ECO:0000256" key="2">
    <source>
        <dbReference type="ARBA" id="ARBA00022658"/>
    </source>
</evidence>
<name>A0A9J6CBD8_POLVA</name>